<organism evidence="2">
    <name type="scientific">uncultured Anaerotruncus sp</name>
    <dbReference type="NCBI Taxonomy" id="905011"/>
    <lineage>
        <taxon>Bacteria</taxon>
        <taxon>Bacillati</taxon>
        <taxon>Bacillota</taxon>
        <taxon>Clostridia</taxon>
        <taxon>Eubacteriales</taxon>
        <taxon>Oscillospiraceae</taxon>
        <taxon>Anaerotruncus</taxon>
        <taxon>environmental samples</taxon>
    </lineage>
</organism>
<dbReference type="InterPro" id="IPR000415">
    <property type="entry name" value="Nitroreductase-like"/>
</dbReference>
<evidence type="ECO:0000313" key="2">
    <source>
        <dbReference type="EMBL" id="SCJ45025.1"/>
    </source>
</evidence>
<sequence>MDLMQALRDRHAVRSYTDQKIEEPVLQALREEIAACNGQGGLDIQLVTDEPEAFGSLMARCSGFRGVRNYLLLAGKDIPDLPQRAGYFGQRLALRAGQLGLNSCWVAGTYRKNRCAAVLKEGQKLVCVIALGHGTTQGTAHKSKPLSALCRVNGPMPDWFRAGMEAAMLAPTAMNQQKFIVSLADGAVQVHATGGSCAEVNVGIVKYHFECGAGQTCFLPQMQAVC</sequence>
<dbReference type="InterPro" id="IPR029478">
    <property type="entry name" value="TM1586_NiRdase"/>
</dbReference>
<reference evidence="2" key="1">
    <citation type="submission" date="2015-09" db="EMBL/GenBank/DDBJ databases">
        <authorList>
            <consortium name="Pathogen Informatics"/>
        </authorList>
    </citation>
    <scope>NUCLEOTIDE SEQUENCE</scope>
    <source>
        <strain evidence="2">2789STDY5834896</strain>
    </source>
</reference>
<dbReference type="Pfam" id="PF14512">
    <property type="entry name" value="TM1586_NiRdase"/>
    <property type="match status" value="1"/>
</dbReference>
<dbReference type="EMBL" id="FMHG01000001">
    <property type="protein sequence ID" value="SCJ45025.1"/>
    <property type="molecule type" value="Genomic_DNA"/>
</dbReference>
<dbReference type="AlphaFoldDB" id="A0A1C6GIN1"/>
<dbReference type="Gene3D" id="3.40.109.10">
    <property type="entry name" value="NADH Oxidase"/>
    <property type="match status" value="1"/>
</dbReference>
<dbReference type="GO" id="GO:0016491">
    <property type="term" value="F:oxidoreductase activity"/>
    <property type="evidence" value="ECO:0007669"/>
    <property type="project" value="InterPro"/>
</dbReference>
<gene>
    <name evidence="2" type="ORF">SAMEA3545359_00402</name>
</gene>
<feature type="domain" description="Putative nitroreductase TM1586" evidence="1">
    <location>
        <begin position="2"/>
        <end position="213"/>
    </location>
</feature>
<dbReference type="SUPFAM" id="SSF55469">
    <property type="entry name" value="FMN-dependent nitroreductase-like"/>
    <property type="match status" value="1"/>
</dbReference>
<name>A0A1C6GIN1_9FIRM</name>
<evidence type="ECO:0000259" key="1">
    <source>
        <dbReference type="Pfam" id="PF14512"/>
    </source>
</evidence>
<accession>A0A1C6GIN1</accession>
<protein>
    <submittedName>
        <fullName evidence="2">Nitroreductase family</fullName>
    </submittedName>
</protein>
<proteinExistence type="predicted"/>